<feature type="coiled-coil region" evidence="5">
    <location>
        <begin position="281"/>
        <end position="322"/>
    </location>
</feature>
<dbReference type="Pfam" id="PF00170">
    <property type="entry name" value="bZIP_1"/>
    <property type="match status" value="1"/>
</dbReference>
<dbReference type="OMA" id="HNEKKDA"/>
<name>A0A061AYL9_CYBFA</name>
<keyword evidence="3" id="KW-0804">Transcription</keyword>
<evidence type="ECO:0000259" key="7">
    <source>
        <dbReference type="PROSITE" id="PS50217"/>
    </source>
</evidence>
<dbReference type="Pfam" id="PF11785">
    <property type="entry name" value="Aft1_OSA"/>
    <property type="match status" value="1"/>
</dbReference>
<accession>A0A061AYL9</accession>
<evidence type="ECO:0000313" key="9">
    <source>
        <dbReference type="EMBL" id="ONH67399.1"/>
    </source>
</evidence>
<dbReference type="PROSITE" id="PS50217">
    <property type="entry name" value="BZIP"/>
    <property type="match status" value="1"/>
</dbReference>
<keyword evidence="5" id="KW-0175">Coiled coil</keyword>
<keyword evidence="10" id="KW-1185">Reference proteome</keyword>
<dbReference type="SMR" id="A0A061AYL9"/>
<keyword evidence="2" id="KW-0805">Transcription regulation</keyword>
<feature type="compositionally biased region" description="Low complexity" evidence="6">
    <location>
        <begin position="195"/>
        <end position="222"/>
    </location>
</feature>
<dbReference type="OrthoDB" id="295274at2759"/>
<evidence type="ECO:0000256" key="4">
    <source>
        <dbReference type="ARBA" id="ARBA00023242"/>
    </source>
</evidence>
<organism evidence="8">
    <name type="scientific">Cyberlindnera fabianii</name>
    <name type="common">Yeast</name>
    <name type="synonym">Hansenula fabianii</name>
    <dbReference type="NCBI Taxonomy" id="36022"/>
    <lineage>
        <taxon>Eukaryota</taxon>
        <taxon>Fungi</taxon>
        <taxon>Dikarya</taxon>
        <taxon>Ascomycota</taxon>
        <taxon>Saccharomycotina</taxon>
        <taxon>Saccharomycetes</taxon>
        <taxon>Phaffomycetales</taxon>
        <taxon>Phaffomycetaceae</taxon>
        <taxon>Cyberlindnera</taxon>
    </lineage>
</organism>
<keyword evidence="4" id="KW-0539">Nucleus</keyword>
<feature type="region of interest" description="Disordered" evidence="6">
    <location>
        <begin position="136"/>
        <end position="270"/>
    </location>
</feature>
<reference evidence="9" key="3">
    <citation type="submission" date="2017-01" db="EMBL/GenBank/DDBJ databases">
        <authorList>
            <person name="Mah S.A."/>
            <person name="Swanson W.J."/>
            <person name="Moy G.W."/>
            <person name="Vacquier V.D."/>
        </authorList>
    </citation>
    <scope>NUCLEOTIDE SEQUENCE [LARGE SCALE GENOMIC DNA]</scope>
    <source>
        <strain evidence="9">65</strain>
    </source>
</reference>
<dbReference type="CDD" id="cd14687">
    <property type="entry name" value="bZIP_ATF2"/>
    <property type="match status" value="1"/>
</dbReference>
<feature type="region of interest" description="Disordered" evidence="6">
    <location>
        <begin position="1"/>
        <end position="97"/>
    </location>
</feature>
<evidence type="ECO:0000256" key="5">
    <source>
        <dbReference type="SAM" id="Coils"/>
    </source>
</evidence>
<dbReference type="AlphaFoldDB" id="A0A061AYL9"/>
<dbReference type="SMART" id="SM00338">
    <property type="entry name" value="BRLZ"/>
    <property type="match status" value="1"/>
</dbReference>
<reference evidence="8" key="1">
    <citation type="journal article" date="2014" name="Genome Announc.">
        <title>Genome sequence of the yeast Cyberlindnera fabianii (Hansenula fabianii).</title>
        <authorList>
            <person name="Freel K.C."/>
            <person name="Sarilar V."/>
            <person name="Neuveglise C."/>
            <person name="Devillers H."/>
            <person name="Friedrich A."/>
            <person name="Schacherer J."/>
        </authorList>
    </citation>
    <scope>NUCLEOTIDE SEQUENCE</scope>
    <source>
        <strain evidence="8">YJS4271</strain>
    </source>
</reference>
<dbReference type="InterPro" id="IPR021755">
    <property type="entry name" value="TF_Aft1_HRA"/>
</dbReference>
<evidence type="ECO:0000256" key="1">
    <source>
        <dbReference type="ARBA" id="ARBA00004123"/>
    </source>
</evidence>
<dbReference type="Pfam" id="PF11786">
    <property type="entry name" value="Aft1_HRA"/>
    <property type="match status" value="1"/>
</dbReference>
<evidence type="ECO:0000256" key="2">
    <source>
        <dbReference type="ARBA" id="ARBA00023015"/>
    </source>
</evidence>
<dbReference type="InterPro" id="IPR046347">
    <property type="entry name" value="bZIP_sf"/>
</dbReference>
<dbReference type="EMBL" id="MPUK01000004">
    <property type="protein sequence ID" value="ONH67399.1"/>
    <property type="molecule type" value="Genomic_DNA"/>
</dbReference>
<evidence type="ECO:0000313" key="8">
    <source>
        <dbReference type="EMBL" id="CDR42337.1"/>
    </source>
</evidence>
<dbReference type="InterPro" id="IPR004827">
    <property type="entry name" value="bZIP"/>
</dbReference>
<dbReference type="InterPro" id="IPR020956">
    <property type="entry name" value="TF_Aft1_OSM"/>
</dbReference>
<feature type="compositionally biased region" description="Low complexity" evidence="6">
    <location>
        <begin position="164"/>
        <end position="188"/>
    </location>
</feature>
<dbReference type="GO" id="GO:0003700">
    <property type="term" value="F:DNA-binding transcription factor activity"/>
    <property type="evidence" value="ECO:0007669"/>
    <property type="project" value="InterPro"/>
</dbReference>
<dbReference type="STRING" id="36022.A0A061AYL9"/>
<protein>
    <submittedName>
        <fullName evidence="8">CYFA0S09e01442g1_1</fullName>
    </submittedName>
    <submittedName>
        <fullName evidence="9">Transcription factor atf1</fullName>
    </submittedName>
</protein>
<dbReference type="Proteomes" id="UP000189513">
    <property type="component" value="Unassembled WGS sequence"/>
</dbReference>
<dbReference type="Gene3D" id="1.20.5.170">
    <property type="match status" value="1"/>
</dbReference>
<gene>
    <name evidence="9" type="ORF">BON22_2617</name>
    <name evidence="8" type="ORF">CYFA0S_09e01442g</name>
</gene>
<feature type="compositionally biased region" description="Polar residues" evidence="6">
    <location>
        <begin position="65"/>
        <end position="89"/>
    </location>
</feature>
<dbReference type="PANTHER" id="PTHR19304">
    <property type="entry name" value="CYCLIC-AMP RESPONSE ELEMENT BINDING PROTEIN"/>
    <property type="match status" value="1"/>
</dbReference>
<dbReference type="InterPro" id="IPR051027">
    <property type="entry name" value="bZIP_transcription_factors"/>
</dbReference>
<evidence type="ECO:0000256" key="6">
    <source>
        <dbReference type="SAM" id="MobiDB-lite"/>
    </source>
</evidence>
<feature type="compositionally biased region" description="Polar residues" evidence="6">
    <location>
        <begin position="10"/>
        <end position="19"/>
    </location>
</feature>
<feature type="compositionally biased region" description="Acidic residues" evidence="6">
    <location>
        <begin position="252"/>
        <end position="261"/>
    </location>
</feature>
<dbReference type="EMBL" id="LK052894">
    <property type="protein sequence ID" value="CDR42337.1"/>
    <property type="molecule type" value="Genomic_DNA"/>
</dbReference>
<feature type="domain" description="BZIP" evidence="7">
    <location>
        <begin position="263"/>
        <end position="326"/>
    </location>
</feature>
<sequence>MATANEDRQQYSNASSKTSFDLEPNPFEQSFANKDQKPPNIGNATSPQILTPGGRKLPPLVLSPNAPSSWGSTQFPRTGLTPNESSLRTGLTPGGANFPHSLNNLVSGLNTPGALAGFTGFTPGLSSLLGTNTKEFDQQAQTQAPPVIANGPPPSDAGVRDATARAQQAQHQSHQQAPPSQPSQPRSAMSNGEGSTRATTATTAAPPSQASSESKAKSPQQTKKSKRKSTASKKEEEATRKKPKPETKDSSPEELNEENMTEEEKRRSFLERNRVAASKCRQRKKQQIQKMETDLNFYLNEYNNLTAALDSLKEQSSALRSHLVAKANNPEIIGSIDNILGTINQTNYMSRLRGDNPSNIIPTVQPINPTLVQQNQQRVGTTLPQMPIPPQPVQNIPGAVPVVNGAVPDGAQMIAPNGQPMVPVVNGNGKVMMDWGQGA</sequence>
<evidence type="ECO:0000313" key="10">
    <source>
        <dbReference type="Proteomes" id="UP000189513"/>
    </source>
</evidence>
<dbReference type="VEuPathDB" id="FungiDB:BON22_2617"/>
<feature type="compositionally biased region" description="Basic and acidic residues" evidence="6">
    <location>
        <begin position="232"/>
        <end position="251"/>
    </location>
</feature>
<dbReference type="SUPFAM" id="SSF57959">
    <property type="entry name" value="Leucine zipper domain"/>
    <property type="match status" value="1"/>
</dbReference>
<reference evidence="10" key="2">
    <citation type="journal article" date="2017" name="Genome Announc.">
        <title>Genome sequences of Cyberlindnera fabianii 65, Pichia kudriavzevii 129, and Saccharomyces cerevisiae 131 isolated from fermented masau fruits in Zimbabwe.</title>
        <authorList>
            <person name="van Rijswijck I.M.H."/>
            <person name="Derks M.F.L."/>
            <person name="Abee T."/>
            <person name="de Ridder D."/>
            <person name="Smid E.J."/>
        </authorList>
    </citation>
    <scope>NUCLEOTIDE SEQUENCE [LARGE SCALE GENOMIC DNA]</scope>
    <source>
        <strain evidence="10">65</strain>
    </source>
</reference>
<evidence type="ECO:0000256" key="3">
    <source>
        <dbReference type="ARBA" id="ARBA00023163"/>
    </source>
</evidence>
<dbReference type="GO" id="GO:0005634">
    <property type="term" value="C:nucleus"/>
    <property type="evidence" value="ECO:0007669"/>
    <property type="project" value="UniProtKB-SubCell"/>
</dbReference>
<proteinExistence type="predicted"/>
<comment type="subcellular location">
    <subcellularLocation>
        <location evidence="1">Nucleus</location>
    </subcellularLocation>
</comment>